<organism evidence="1 2">
    <name type="scientific">Agrocybe chaxingu</name>
    <dbReference type="NCBI Taxonomy" id="84603"/>
    <lineage>
        <taxon>Eukaryota</taxon>
        <taxon>Fungi</taxon>
        <taxon>Dikarya</taxon>
        <taxon>Basidiomycota</taxon>
        <taxon>Agaricomycotina</taxon>
        <taxon>Agaricomycetes</taxon>
        <taxon>Agaricomycetidae</taxon>
        <taxon>Agaricales</taxon>
        <taxon>Agaricineae</taxon>
        <taxon>Strophariaceae</taxon>
        <taxon>Agrocybe</taxon>
    </lineage>
</organism>
<dbReference type="EMBL" id="JANKHO010000226">
    <property type="protein sequence ID" value="KAJ3512959.1"/>
    <property type="molecule type" value="Genomic_DNA"/>
</dbReference>
<dbReference type="PANTHER" id="PTHR14614:SF161">
    <property type="match status" value="1"/>
</dbReference>
<dbReference type="Gene3D" id="3.40.50.150">
    <property type="entry name" value="Vaccinia Virus protein VP39"/>
    <property type="match status" value="1"/>
</dbReference>
<keyword evidence="2" id="KW-1185">Reference proteome</keyword>
<name>A0A9W8KA68_9AGAR</name>
<dbReference type="GO" id="GO:0032991">
    <property type="term" value="C:protein-containing complex"/>
    <property type="evidence" value="ECO:0007669"/>
    <property type="project" value="TreeGrafter"/>
</dbReference>
<protein>
    <recommendedName>
        <fullName evidence="3">Methyltransferase</fullName>
    </recommendedName>
</protein>
<dbReference type="AlphaFoldDB" id="A0A9W8KA68"/>
<evidence type="ECO:0000313" key="1">
    <source>
        <dbReference type="EMBL" id="KAJ3512959.1"/>
    </source>
</evidence>
<accession>A0A9W8KA68</accession>
<proteinExistence type="predicted"/>
<dbReference type="GO" id="GO:0005829">
    <property type="term" value="C:cytosol"/>
    <property type="evidence" value="ECO:0007669"/>
    <property type="project" value="TreeGrafter"/>
</dbReference>
<dbReference type="InterPro" id="IPR029063">
    <property type="entry name" value="SAM-dependent_MTases_sf"/>
</dbReference>
<comment type="caution">
    <text evidence="1">The sequence shown here is derived from an EMBL/GenBank/DDBJ whole genome shotgun (WGS) entry which is preliminary data.</text>
</comment>
<dbReference type="Pfam" id="PF10294">
    <property type="entry name" value="Methyltransf_16"/>
    <property type="match status" value="1"/>
</dbReference>
<gene>
    <name evidence="1" type="ORF">NLJ89_g3228</name>
</gene>
<dbReference type="Proteomes" id="UP001148786">
    <property type="component" value="Unassembled WGS sequence"/>
</dbReference>
<evidence type="ECO:0000313" key="2">
    <source>
        <dbReference type="Proteomes" id="UP001148786"/>
    </source>
</evidence>
<dbReference type="PANTHER" id="PTHR14614">
    <property type="entry name" value="HEPATOCELLULAR CARCINOMA-ASSOCIATED ANTIGEN"/>
    <property type="match status" value="1"/>
</dbReference>
<dbReference type="InterPro" id="IPR019410">
    <property type="entry name" value="Methyltransf_16"/>
</dbReference>
<dbReference type="GO" id="GO:0008757">
    <property type="term" value="F:S-adenosylmethionine-dependent methyltransferase activity"/>
    <property type="evidence" value="ECO:0007669"/>
    <property type="project" value="UniProtKB-ARBA"/>
</dbReference>
<dbReference type="OrthoDB" id="413520at2759"/>
<evidence type="ECO:0008006" key="3">
    <source>
        <dbReference type="Google" id="ProtNLM"/>
    </source>
</evidence>
<reference evidence="1" key="1">
    <citation type="submission" date="2022-07" db="EMBL/GenBank/DDBJ databases">
        <title>Genome Sequence of Agrocybe chaxingu.</title>
        <authorList>
            <person name="Buettner E."/>
        </authorList>
    </citation>
    <scope>NUCLEOTIDE SEQUENCE</scope>
    <source>
        <strain evidence="1">MP-N11</strain>
    </source>
</reference>
<sequence length="310" mass="34074">MSNPNFPANLDIHASTGTISHHPDHLDAHFSAEAQETAIRQYGIAGRVWEAAYAMTLFISPSTTLEFGPTFLDATQADDTVTMIELGSGSGLVASTVAGLLKPGRDLFIATDLPEVQEVCPLLETNLDSPSDQKGVIVQPLSWGNPADSARLASLYFTDDDPSTSRKLTHIICSELVYFPELLAPLLRTLLHLSSAPFTSPSAAHQPSLFISYKIRSLAKETAFWSAFGLWFDFQPVLMKNGSEKSHWQRFGADFDDATFLFVAHRRHESFDWKIPLSDPDLLGGVGAHGSDTRKGDDTFENLLLMMMED</sequence>